<proteinExistence type="predicted"/>
<protein>
    <submittedName>
        <fullName evidence="1">Uncharacterized protein</fullName>
    </submittedName>
</protein>
<dbReference type="InParanoid" id="A0A672H398"/>
<dbReference type="AlphaFoldDB" id="A0A672H398"/>
<reference evidence="1" key="2">
    <citation type="submission" date="2025-08" db="UniProtKB">
        <authorList>
            <consortium name="Ensembl"/>
        </authorList>
    </citation>
    <scope>IDENTIFICATION</scope>
</reference>
<evidence type="ECO:0000313" key="2">
    <source>
        <dbReference type="Proteomes" id="UP000472267"/>
    </source>
</evidence>
<sequence>MSGIFRQDGEDGSRSCGSLVGFGRSVPKQGLLLLHWFANIIDFKYDAICLTFDPNNDFGSHHYGNYDDLLPTNRYRYYTVGNIHKDTQQPLPDHIINPRTSDLGGNSARIIFSVRVQNVGRQSRQVIDEVYLTQHHGYEGSDYDGRHMYRITANLLRQIRTLALSLQLYFVKELQIGFISCPMWCFILLKYFPHFNTLI</sequence>
<keyword evidence="2" id="KW-1185">Reference proteome</keyword>
<organism evidence="1 2">
    <name type="scientific">Salarias fasciatus</name>
    <name type="common">Jewelled blenny</name>
    <name type="synonym">Blennius fasciatus</name>
    <dbReference type="NCBI Taxonomy" id="181472"/>
    <lineage>
        <taxon>Eukaryota</taxon>
        <taxon>Metazoa</taxon>
        <taxon>Chordata</taxon>
        <taxon>Craniata</taxon>
        <taxon>Vertebrata</taxon>
        <taxon>Euteleostomi</taxon>
        <taxon>Actinopterygii</taxon>
        <taxon>Neopterygii</taxon>
        <taxon>Teleostei</taxon>
        <taxon>Neoteleostei</taxon>
        <taxon>Acanthomorphata</taxon>
        <taxon>Ovalentaria</taxon>
        <taxon>Blenniimorphae</taxon>
        <taxon>Blenniiformes</taxon>
        <taxon>Blennioidei</taxon>
        <taxon>Blenniidae</taxon>
        <taxon>Salariinae</taxon>
        <taxon>Salarias</taxon>
    </lineage>
</organism>
<dbReference type="OMA" id="WFANEVE"/>
<name>A0A672H398_SALFA</name>
<dbReference type="Ensembl" id="ENSSFAT00005022808.1">
    <property type="protein sequence ID" value="ENSSFAP00005021884.1"/>
    <property type="gene ID" value="ENSSFAG00005011404.1"/>
</dbReference>
<dbReference type="PANTHER" id="PTHR38706:SF2">
    <property type="match status" value="1"/>
</dbReference>
<evidence type="ECO:0000313" key="1">
    <source>
        <dbReference type="Ensembl" id="ENSSFAP00005021884.1"/>
    </source>
</evidence>
<reference evidence="1" key="1">
    <citation type="submission" date="2019-06" db="EMBL/GenBank/DDBJ databases">
        <authorList>
            <consortium name="Wellcome Sanger Institute Data Sharing"/>
        </authorList>
    </citation>
    <scope>NUCLEOTIDE SEQUENCE [LARGE SCALE GENOMIC DNA]</scope>
</reference>
<dbReference type="PANTHER" id="PTHR38706">
    <property type="entry name" value="SI:CH211-198C19.1-RELATED"/>
    <property type="match status" value="1"/>
</dbReference>
<reference evidence="1" key="3">
    <citation type="submission" date="2025-09" db="UniProtKB">
        <authorList>
            <consortium name="Ensembl"/>
        </authorList>
    </citation>
    <scope>IDENTIFICATION</scope>
</reference>
<dbReference type="Proteomes" id="UP000472267">
    <property type="component" value="Chromosome 4"/>
</dbReference>
<accession>A0A672H398</accession>